<dbReference type="AlphaFoldDB" id="A0A8S2RBB0"/>
<evidence type="ECO:0000313" key="1">
    <source>
        <dbReference type="EMBL" id="CAF4154244.1"/>
    </source>
</evidence>
<dbReference type="EMBL" id="CAJOBJ010010499">
    <property type="protein sequence ID" value="CAF4154244.1"/>
    <property type="molecule type" value="Genomic_DNA"/>
</dbReference>
<protein>
    <submittedName>
        <fullName evidence="1">Uncharacterized protein</fullName>
    </submittedName>
</protein>
<evidence type="ECO:0000313" key="2">
    <source>
        <dbReference type="Proteomes" id="UP000681720"/>
    </source>
</evidence>
<reference evidence="1" key="1">
    <citation type="submission" date="2021-02" db="EMBL/GenBank/DDBJ databases">
        <authorList>
            <person name="Nowell W R."/>
        </authorList>
    </citation>
    <scope>NUCLEOTIDE SEQUENCE</scope>
</reference>
<sequence length="47" mass="5612">PIQRYRIGLASFDWNYFDEHRLVLLSGKEYFDYVIPSKSNIVSITFI</sequence>
<proteinExistence type="predicted"/>
<organism evidence="1 2">
    <name type="scientific">Rotaria magnacalcarata</name>
    <dbReference type="NCBI Taxonomy" id="392030"/>
    <lineage>
        <taxon>Eukaryota</taxon>
        <taxon>Metazoa</taxon>
        <taxon>Spiralia</taxon>
        <taxon>Gnathifera</taxon>
        <taxon>Rotifera</taxon>
        <taxon>Eurotatoria</taxon>
        <taxon>Bdelloidea</taxon>
        <taxon>Philodinida</taxon>
        <taxon>Philodinidae</taxon>
        <taxon>Rotaria</taxon>
    </lineage>
</organism>
<gene>
    <name evidence="1" type="ORF">GIL414_LOCUS19657</name>
</gene>
<feature type="non-terminal residue" evidence="1">
    <location>
        <position position="1"/>
    </location>
</feature>
<accession>A0A8S2RBB0</accession>
<comment type="caution">
    <text evidence="1">The sequence shown here is derived from an EMBL/GenBank/DDBJ whole genome shotgun (WGS) entry which is preliminary data.</text>
</comment>
<dbReference type="Proteomes" id="UP000681720">
    <property type="component" value="Unassembled WGS sequence"/>
</dbReference>
<name>A0A8S2RBB0_9BILA</name>